<comment type="caution">
    <text evidence="1">The sequence shown here is derived from an EMBL/GenBank/DDBJ whole genome shotgun (WGS) entry which is preliminary data.</text>
</comment>
<feature type="non-terminal residue" evidence="1">
    <location>
        <position position="1"/>
    </location>
</feature>
<gene>
    <name evidence="1" type="ORF">DRP43_02990</name>
</gene>
<reference evidence="1 2" key="1">
    <citation type="submission" date="2018-06" db="EMBL/GenBank/DDBJ databases">
        <title>Extensive metabolic versatility and redundancy in microbially diverse, dynamic hydrothermal sediments.</title>
        <authorList>
            <person name="Dombrowski N."/>
            <person name="Teske A."/>
            <person name="Baker B.J."/>
        </authorList>
    </citation>
    <scope>NUCLEOTIDE SEQUENCE [LARGE SCALE GENOMIC DNA]</scope>
    <source>
        <strain evidence="1">B10_G13</strain>
    </source>
</reference>
<dbReference type="AlphaFoldDB" id="A0A660SJE2"/>
<name>A0A660SJE2_UNCT6</name>
<sequence length="300" mass="33118">AFMNKKIFLTLIIILSLPIVLFPYDLLNIPISATQMAIGGEGGALFGTSNSITANNAALAGFSGKRFSISFLKYVQSINIGSFEYFQGLQGIGTVGANFSYCNYGRLTATDEYGNVMYYFTPQALLLNILYARSIIKFMDIGVNSKIGYTCIDTMANMFIAGGINVNYRIEDLRLGLTVDNIGVEILKGYGIDGVDIKYRISSSYALAENSYIFLLDLYYDKFNKFDVSCGLQWNVNGTLIIRGGYKNSYRELQYDSSSDIIAGINVGVGINTKKFQIDYTYTPMIVIGDAHRVTIGINL</sequence>
<proteinExistence type="predicted"/>
<dbReference type="EMBL" id="QNBD01000115">
    <property type="protein sequence ID" value="RKX70857.1"/>
    <property type="molecule type" value="Genomic_DNA"/>
</dbReference>
<evidence type="ECO:0008006" key="3">
    <source>
        <dbReference type="Google" id="ProtNLM"/>
    </source>
</evidence>
<evidence type="ECO:0000313" key="2">
    <source>
        <dbReference type="Proteomes" id="UP000271125"/>
    </source>
</evidence>
<protein>
    <recommendedName>
        <fullName evidence="3">PorV/PorQ family protein</fullName>
    </recommendedName>
</protein>
<accession>A0A660SJE2</accession>
<dbReference type="Proteomes" id="UP000271125">
    <property type="component" value="Unassembled WGS sequence"/>
</dbReference>
<organism evidence="1 2">
    <name type="scientific">candidate division TA06 bacterium</name>
    <dbReference type="NCBI Taxonomy" id="2250710"/>
    <lineage>
        <taxon>Bacteria</taxon>
        <taxon>Bacteria division TA06</taxon>
    </lineage>
</organism>
<evidence type="ECO:0000313" key="1">
    <source>
        <dbReference type="EMBL" id="RKX70857.1"/>
    </source>
</evidence>